<protein>
    <submittedName>
        <fullName evidence="1">Uncharacterized protein</fullName>
    </submittedName>
</protein>
<dbReference type="Proteomes" id="UP000663879">
    <property type="component" value="Unassembled WGS sequence"/>
</dbReference>
<proteinExistence type="predicted"/>
<dbReference type="OrthoDB" id="2527272at2759"/>
<gene>
    <name evidence="1" type="ORF">OXX778_LOCUS19113</name>
</gene>
<accession>A0A814L1V0</accession>
<evidence type="ECO:0000313" key="1">
    <source>
        <dbReference type="EMBL" id="CAF1057275.1"/>
    </source>
</evidence>
<name>A0A814L1V0_9BILA</name>
<keyword evidence="2" id="KW-1185">Reference proteome</keyword>
<organism evidence="1 2">
    <name type="scientific">Brachionus calyciflorus</name>
    <dbReference type="NCBI Taxonomy" id="104777"/>
    <lineage>
        <taxon>Eukaryota</taxon>
        <taxon>Metazoa</taxon>
        <taxon>Spiralia</taxon>
        <taxon>Gnathifera</taxon>
        <taxon>Rotifera</taxon>
        <taxon>Eurotatoria</taxon>
        <taxon>Monogononta</taxon>
        <taxon>Pseudotrocha</taxon>
        <taxon>Ploima</taxon>
        <taxon>Brachionidae</taxon>
        <taxon>Brachionus</taxon>
    </lineage>
</organism>
<dbReference type="AlphaFoldDB" id="A0A814L1V0"/>
<comment type="caution">
    <text evidence="1">The sequence shown here is derived from an EMBL/GenBank/DDBJ whole genome shotgun (WGS) entry which is preliminary data.</text>
</comment>
<sequence>MGLASDIIHKHSSFIGFCNSYNYLFKSNIKYTLNKRERLNDKRLCDTWFLYRYLIFVHEFVPFKTIYAFPVSDLNKNLAKINQMLLHCFVQKWSGPLHKDFCNNEKCWSTIDGNLKVPLLNNYLCSDHKNLDPQLSFNYRNTLYKCLASQISLKQFGRLVDRNDLVIYDVFESNKGDYYLVDYNDECPFWASKAQVPAEIIEKYEKKQNKPLSFSKNQKNYIEVCKNKDKTDGVFLDCYNCNIIASFKEINRNESCTQAAITSSSNKPLIDLKLHVKGLQIGQIGNI</sequence>
<reference evidence="1" key="1">
    <citation type="submission" date="2021-02" db="EMBL/GenBank/DDBJ databases">
        <authorList>
            <person name="Nowell W R."/>
        </authorList>
    </citation>
    <scope>NUCLEOTIDE SEQUENCE</scope>
    <source>
        <strain evidence="1">Ploen Becks lab</strain>
    </source>
</reference>
<evidence type="ECO:0000313" key="2">
    <source>
        <dbReference type="Proteomes" id="UP000663879"/>
    </source>
</evidence>
<dbReference type="EMBL" id="CAJNOC010005620">
    <property type="protein sequence ID" value="CAF1057275.1"/>
    <property type="molecule type" value="Genomic_DNA"/>
</dbReference>